<dbReference type="InterPro" id="IPR019606">
    <property type="entry name" value="GerMN"/>
</dbReference>
<organism evidence="3 4">
    <name type="scientific">Kribbella koreensis</name>
    <dbReference type="NCBI Taxonomy" id="57909"/>
    <lineage>
        <taxon>Bacteria</taxon>
        <taxon>Bacillati</taxon>
        <taxon>Actinomycetota</taxon>
        <taxon>Actinomycetes</taxon>
        <taxon>Propionibacteriales</taxon>
        <taxon>Kribbellaceae</taxon>
        <taxon>Kribbella</taxon>
    </lineage>
</organism>
<evidence type="ECO:0000256" key="1">
    <source>
        <dbReference type="SAM" id="SignalP"/>
    </source>
</evidence>
<dbReference type="PROSITE" id="PS51257">
    <property type="entry name" value="PROKAR_LIPOPROTEIN"/>
    <property type="match status" value="1"/>
</dbReference>
<evidence type="ECO:0000259" key="2">
    <source>
        <dbReference type="SMART" id="SM00909"/>
    </source>
</evidence>
<protein>
    <recommendedName>
        <fullName evidence="2">GerMN domain-containing protein</fullName>
    </recommendedName>
</protein>
<dbReference type="EMBL" id="BAAAHK010000024">
    <property type="protein sequence ID" value="GAA0962713.1"/>
    <property type="molecule type" value="Genomic_DNA"/>
</dbReference>
<dbReference type="Pfam" id="PF10646">
    <property type="entry name" value="Germane"/>
    <property type="match status" value="1"/>
</dbReference>
<keyword evidence="1" id="KW-0732">Signal</keyword>
<feature type="chain" id="PRO_5045828812" description="GerMN domain-containing protein" evidence="1">
    <location>
        <begin position="21"/>
        <end position="588"/>
    </location>
</feature>
<dbReference type="Pfam" id="PF10647">
    <property type="entry name" value="Gmad1"/>
    <property type="match status" value="1"/>
</dbReference>
<reference evidence="3 4" key="1">
    <citation type="journal article" date="2019" name="Int. J. Syst. Evol. Microbiol.">
        <title>The Global Catalogue of Microorganisms (GCM) 10K type strain sequencing project: providing services to taxonomists for standard genome sequencing and annotation.</title>
        <authorList>
            <consortium name="The Broad Institute Genomics Platform"/>
            <consortium name="The Broad Institute Genome Sequencing Center for Infectious Disease"/>
            <person name="Wu L."/>
            <person name="Ma J."/>
        </authorList>
    </citation>
    <scope>NUCLEOTIDE SEQUENCE [LARGE SCALE GENOMIC DNA]</scope>
    <source>
        <strain evidence="3 4">JCM 10977</strain>
    </source>
</reference>
<dbReference type="SMART" id="SM00909">
    <property type="entry name" value="Germane"/>
    <property type="match status" value="1"/>
</dbReference>
<comment type="caution">
    <text evidence="3">The sequence shown here is derived from an EMBL/GenBank/DDBJ whole genome shotgun (WGS) entry which is preliminary data.</text>
</comment>
<name>A0ABN1RSB1_9ACTN</name>
<evidence type="ECO:0000313" key="3">
    <source>
        <dbReference type="EMBL" id="GAA0962713.1"/>
    </source>
</evidence>
<dbReference type="InterPro" id="IPR059026">
    <property type="entry name" value="LpqB_N"/>
</dbReference>
<sequence length="588" mass="62549">MKARLLAGALATALLVTGCATVPTKGPIRNSSQDAPPPGLGGIGVEARPPRPNAGQQQLVNGFVEAMSDSSAFDVAREYMTPEAGDAWKPESKILVYDQGSSPGIAKEADGKFHLAAPLIATIDDRGSWTPAPANTQLDFAFDLTKVGDEWRVANPPPGVFLGSNQVVPRLTPYTLYFFNPSKHLMVPDPVYLPRNLPSGQAATQLIQELLKGPTTRLGNSVVSNAPPGTTVDVSVPVESGVATVALSGTASSLTDATDREQLAAQITWTLQPITTRVRITVEGAPLLPDRPEELSYTNFTQYDPAVPTGRLKDLYGIRAGKIQRIQGQDDGQTIEAKAIVDSQLYPYRAESFAVNLRGDTGAVVSSSKAGRPIVAVGRLDAPKGEPPPSVIEADGKVLRPTFDGEDNLWILDRADGAKPRLRVRTSDGKVSNVLTSFGASRPVVLRMAPDGVRALLVMERKGVNSVMTASVATSDGKLTLGRFMPLQLPLVDITDASWNNPGILVAGNSPKRDGARPWQVNVDGSQPQVIPGASSSFETIHVASNPSHDTLPAVQDAEKQLHWQGKDLNWVDMAEGPEGQITPVYPG</sequence>
<dbReference type="RefSeq" id="WP_343983656.1">
    <property type="nucleotide sequence ID" value="NZ_BAAAHK010000024.1"/>
</dbReference>
<dbReference type="SUPFAM" id="SSF101898">
    <property type="entry name" value="NHL repeat"/>
    <property type="match status" value="1"/>
</dbReference>
<dbReference type="InterPro" id="IPR018910">
    <property type="entry name" value="LpqB_C"/>
</dbReference>
<dbReference type="Proteomes" id="UP001500542">
    <property type="component" value="Unassembled WGS sequence"/>
</dbReference>
<keyword evidence="4" id="KW-1185">Reference proteome</keyword>
<gene>
    <name evidence="3" type="ORF">GCM10009554_81120</name>
</gene>
<dbReference type="Pfam" id="PF25976">
    <property type="entry name" value="LpqB_N"/>
    <property type="match status" value="1"/>
</dbReference>
<evidence type="ECO:0000313" key="4">
    <source>
        <dbReference type="Proteomes" id="UP001500542"/>
    </source>
</evidence>
<feature type="domain" description="GerMN" evidence="2">
    <location>
        <begin position="203"/>
        <end position="291"/>
    </location>
</feature>
<proteinExistence type="predicted"/>
<accession>A0ABN1RSB1</accession>
<feature type="signal peptide" evidence="1">
    <location>
        <begin position="1"/>
        <end position="20"/>
    </location>
</feature>